<dbReference type="EMBL" id="CAJHJT010000001">
    <property type="protein sequence ID" value="CAD6993116.1"/>
    <property type="molecule type" value="Genomic_DNA"/>
</dbReference>
<sequence>MSGQAISNAQHLRLPEGSPEFWRSDDGDVVRMGAAAVQFSHWRNHGNCSEDNEDYQVTYCDVYATGAVNSGCGSDVMAASMAQQSTNC</sequence>
<evidence type="ECO:0000256" key="1">
    <source>
        <dbReference type="SAM" id="MobiDB-lite"/>
    </source>
</evidence>
<name>A0A811U4I3_CERCA</name>
<reference evidence="2" key="1">
    <citation type="submission" date="2020-11" db="EMBL/GenBank/DDBJ databases">
        <authorList>
            <person name="Whitehead M."/>
        </authorList>
    </citation>
    <scope>NUCLEOTIDE SEQUENCE</scope>
    <source>
        <strain evidence="2">EGII</strain>
    </source>
</reference>
<proteinExistence type="predicted"/>
<comment type="caution">
    <text evidence="2">The sequence shown here is derived from an EMBL/GenBank/DDBJ whole genome shotgun (WGS) entry which is preliminary data.</text>
</comment>
<organism evidence="2 3">
    <name type="scientific">Ceratitis capitata</name>
    <name type="common">Mediterranean fruit fly</name>
    <name type="synonym">Tephritis capitata</name>
    <dbReference type="NCBI Taxonomy" id="7213"/>
    <lineage>
        <taxon>Eukaryota</taxon>
        <taxon>Metazoa</taxon>
        <taxon>Ecdysozoa</taxon>
        <taxon>Arthropoda</taxon>
        <taxon>Hexapoda</taxon>
        <taxon>Insecta</taxon>
        <taxon>Pterygota</taxon>
        <taxon>Neoptera</taxon>
        <taxon>Endopterygota</taxon>
        <taxon>Diptera</taxon>
        <taxon>Brachycera</taxon>
        <taxon>Muscomorpha</taxon>
        <taxon>Tephritoidea</taxon>
        <taxon>Tephritidae</taxon>
        <taxon>Ceratitis</taxon>
        <taxon>Ceratitis</taxon>
    </lineage>
</organism>
<dbReference type="AlphaFoldDB" id="A0A811U4I3"/>
<protein>
    <submittedName>
        <fullName evidence="2">(Mediterranean fruit fly) hypothetical protein</fullName>
    </submittedName>
</protein>
<gene>
    <name evidence="2" type="ORF">CCAP1982_LOCUS1941</name>
</gene>
<keyword evidence="3" id="KW-1185">Reference proteome</keyword>
<evidence type="ECO:0000313" key="2">
    <source>
        <dbReference type="EMBL" id="CAD6993116.1"/>
    </source>
</evidence>
<dbReference type="Proteomes" id="UP000606786">
    <property type="component" value="Unassembled WGS sequence"/>
</dbReference>
<feature type="region of interest" description="Disordered" evidence="1">
    <location>
        <begin position="1"/>
        <end position="21"/>
    </location>
</feature>
<feature type="compositionally biased region" description="Polar residues" evidence="1">
    <location>
        <begin position="1"/>
        <end position="10"/>
    </location>
</feature>
<accession>A0A811U4I3</accession>
<evidence type="ECO:0000313" key="3">
    <source>
        <dbReference type="Proteomes" id="UP000606786"/>
    </source>
</evidence>